<feature type="compositionally biased region" description="Polar residues" evidence="4">
    <location>
        <begin position="610"/>
        <end position="627"/>
    </location>
</feature>
<dbReference type="PANTHER" id="PTHR45339:SF1">
    <property type="entry name" value="HYBRID SIGNAL TRANSDUCTION HISTIDINE KINASE J"/>
    <property type="match status" value="1"/>
</dbReference>
<dbReference type="InterPro" id="IPR001789">
    <property type="entry name" value="Sig_transdc_resp-reg_receiver"/>
</dbReference>
<feature type="region of interest" description="Disordered" evidence="4">
    <location>
        <begin position="607"/>
        <end position="627"/>
    </location>
</feature>
<dbReference type="PROSITE" id="PS50110">
    <property type="entry name" value="RESPONSE_REGULATORY"/>
    <property type="match status" value="1"/>
</dbReference>
<feature type="compositionally biased region" description="Basic and acidic residues" evidence="4">
    <location>
        <begin position="1104"/>
        <end position="1119"/>
    </location>
</feature>
<feature type="region of interest" description="Disordered" evidence="4">
    <location>
        <begin position="1050"/>
        <end position="1126"/>
    </location>
</feature>
<dbReference type="SMART" id="SM00448">
    <property type="entry name" value="REC"/>
    <property type="match status" value="1"/>
</dbReference>
<dbReference type="GO" id="GO:0000156">
    <property type="term" value="F:phosphorelay response regulator activity"/>
    <property type="evidence" value="ECO:0007669"/>
    <property type="project" value="UniProtKB-ARBA"/>
</dbReference>
<protein>
    <recommendedName>
        <fullName evidence="5">Response regulatory domain-containing protein</fullName>
    </recommendedName>
</protein>
<dbReference type="CDD" id="cd17546">
    <property type="entry name" value="REC_hyHK_CKI1_RcsC-like"/>
    <property type="match status" value="1"/>
</dbReference>
<feature type="region of interest" description="Disordered" evidence="4">
    <location>
        <begin position="1"/>
        <end position="124"/>
    </location>
</feature>
<dbReference type="GeneID" id="28982538"/>
<evidence type="ECO:0000256" key="3">
    <source>
        <dbReference type="PROSITE-ProRule" id="PRU00169"/>
    </source>
</evidence>
<proteinExistence type="predicted"/>
<evidence type="ECO:0000256" key="4">
    <source>
        <dbReference type="SAM" id="MobiDB-lite"/>
    </source>
</evidence>
<feature type="compositionally biased region" description="Low complexity" evidence="4">
    <location>
        <begin position="753"/>
        <end position="778"/>
    </location>
</feature>
<feature type="compositionally biased region" description="Pro residues" evidence="4">
    <location>
        <begin position="80"/>
        <end position="97"/>
    </location>
</feature>
<dbReference type="RefSeq" id="XP_018282169.1">
    <property type="nucleotide sequence ID" value="XM_018421935.1"/>
</dbReference>
<name>A0A0J0XXB1_9TREE</name>
<feature type="compositionally biased region" description="Low complexity" evidence="4">
    <location>
        <begin position="21"/>
        <end position="31"/>
    </location>
</feature>
<feature type="region of interest" description="Disordered" evidence="4">
    <location>
        <begin position="411"/>
        <end position="430"/>
    </location>
</feature>
<evidence type="ECO:0000256" key="1">
    <source>
        <dbReference type="ARBA" id="ARBA00022553"/>
    </source>
</evidence>
<evidence type="ECO:0000256" key="2">
    <source>
        <dbReference type="ARBA" id="ARBA00023012"/>
    </source>
</evidence>
<sequence length="1126" mass="122124">MSSSSLRAPLDIPLPQPEPPLLSATSSSSESRGFGWPPESTAAPRPDPFYTATSFAEDPFGRSSSSSSGDDCDPRVPVMRPQPTPLNWPVPDKPPPLGSINRSFSSSKGVSGLLQPRAARNPDPYSSISSELVDSLQTAIQTLIYVSPPHLLDSAKEQYSGCAIQVPATSVSALLTSLRGLNYLSANLVPICGGQGGPVRFMEDFDIGELLQNVADQLSSEAAQAEVDLVLFHGDVGMKHVNMHGDRSGIAFVYGHVLRQILSVCGKGDTLELGLQIIPQSGVAPRGSVPNIHRDLERYKRRNSSLTSLDDQHGPFMCVFEIVHNVAQHMDSNAATPKAELNPFTRLAEQKEAATPNLDTQLTHRLLRQVNAWLKTDAVPSSPSSFGQPRHAYELYAVLNKGVPIEEPPQLTAEEEGGRQPFPNLTLPPEPTLGELAEFADTLRGKKVNLHASLASVFARHLTSYLTAWGLDVSHIPIEEEPPHVPPPTEISSPSSRFVIIDEDVSVLKRELGKLRPESTPSLLRNKSTRRPNLIRSSRSAMLVRQSPNTVVIHFTGLDKYHQVRDVVASLGSLSNLEVIVVPKPVGPRRFLTALYTAVRQPAVDPSFSPIATSPRSPQITSGNRTPTGVMQEGFFDAVDTTLMHSEPSILKARSPLGEFPPAQPRAISSDPMRLSTSNNDDLVTTPASEYFSRPSVNRSGASGVVLQSPEGYPIGMYFEPPSSLNLAILGNRSDSLPRRPASSRQATGETDPVSMTPPSESPSSRRLSAVSAVSDVVEQPEHVTPPSNMPPPPVPQRRKTLPTPPDIKPMIVQGRNRSSTITRRHTAASEPPPVRPLAGIAEAAKSTSKLAKSSDVVIPPINVLIVEDNPINQNILSMFFKRKKIKHQTAKDGQEAVEKWRTGGFHLILMDIQLPVMDGIEATKRIRKLEKSNNIGVFPSTPMGDSSRPDDPVDIGVPPPSPFRSSVIIVALTASSLQTDRVAALAAGCNDFLTKPVSLKWLEKKTVEWGCMQALIDFDGWRRWKSSEPSETKRAFQTGPQAAARTVANRLRLDPSRTRAGAKAIKDAENPKPKPEGKAKSPEPAKSPGVKSPASKPAPLDTVRLKDEENKDRSREKPLPALPSE</sequence>
<evidence type="ECO:0000313" key="7">
    <source>
        <dbReference type="Proteomes" id="UP000053611"/>
    </source>
</evidence>
<keyword evidence="7" id="KW-1185">Reference proteome</keyword>
<dbReference type="SUPFAM" id="SSF52172">
    <property type="entry name" value="CheY-like"/>
    <property type="match status" value="1"/>
</dbReference>
<dbReference type="EMBL" id="KQ087180">
    <property type="protein sequence ID" value="KLT45678.1"/>
    <property type="molecule type" value="Genomic_DNA"/>
</dbReference>
<evidence type="ECO:0000259" key="5">
    <source>
        <dbReference type="PROSITE" id="PS50110"/>
    </source>
</evidence>
<dbReference type="OrthoDB" id="21225at2759"/>
<keyword evidence="1 3" id="KW-0597">Phosphoprotein</keyword>
<evidence type="ECO:0000313" key="6">
    <source>
        <dbReference type="EMBL" id="KLT45678.1"/>
    </source>
</evidence>
<dbReference type="InterPro" id="IPR011006">
    <property type="entry name" value="CheY-like_superfamily"/>
</dbReference>
<feature type="modified residue" description="4-aspartylphosphate" evidence="3">
    <location>
        <position position="912"/>
    </location>
</feature>
<dbReference type="Pfam" id="PF00072">
    <property type="entry name" value="Response_reg"/>
    <property type="match status" value="1"/>
</dbReference>
<dbReference type="FunFam" id="3.40.50.2300:FF:000146">
    <property type="entry name" value="Putative two-component response regulator SSK1p"/>
    <property type="match status" value="1"/>
</dbReference>
<organism evidence="6 7">
    <name type="scientific">Cutaneotrichosporon oleaginosum</name>
    <dbReference type="NCBI Taxonomy" id="879819"/>
    <lineage>
        <taxon>Eukaryota</taxon>
        <taxon>Fungi</taxon>
        <taxon>Dikarya</taxon>
        <taxon>Basidiomycota</taxon>
        <taxon>Agaricomycotina</taxon>
        <taxon>Tremellomycetes</taxon>
        <taxon>Trichosporonales</taxon>
        <taxon>Trichosporonaceae</taxon>
        <taxon>Cutaneotrichosporon</taxon>
    </lineage>
</organism>
<dbReference type="Proteomes" id="UP000053611">
    <property type="component" value="Unassembled WGS sequence"/>
</dbReference>
<dbReference type="STRING" id="879819.A0A0J0XXB1"/>
<dbReference type="Gene3D" id="3.40.50.2300">
    <property type="match status" value="1"/>
</dbReference>
<accession>A0A0J0XXB1</accession>
<feature type="region of interest" description="Disordered" evidence="4">
    <location>
        <begin position="817"/>
        <end position="836"/>
    </location>
</feature>
<keyword evidence="2" id="KW-0902">Two-component regulatory system</keyword>
<gene>
    <name evidence="6" type="ORF">CC85DRAFT_282300</name>
</gene>
<feature type="region of interest" description="Disordered" evidence="4">
    <location>
        <begin position="735"/>
        <end position="812"/>
    </location>
</feature>
<reference evidence="6 7" key="1">
    <citation type="submission" date="2015-03" db="EMBL/GenBank/DDBJ databases">
        <title>Genomics and transcriptomics of the oil-accumulating basidiomycete yeast T. oleaginosus allow insights into substrate utilization and the diverse evolutionary trajectories of mating systems in fungi.</title>
        <authorList>
            <consortium name="DOE Joint Genome Institute"/>
            <person name="Kourist R."/>
            <person name="Kracht O."/>
            <person name="Bracharz F."/>
            <person name="Lipzen A."/>
            <person name="Nolan M."/>
            <person name="Ohm R."/>
            <person name="Grigoriev I."/>
            <person name="Sun S."/>
            <person name="Heitman J."/>
            <person name="Bruck T."/>
            <person name="Nowrousian M."/>
        </authorList>
    </citation>
    <scope>NUCLEOTIDE SEQUENCE [LARGE SCALE GENOMIC DNA]</scope>
    <source>
        <strain evidence="6 7">IBC0246</strain>
    </source>
</reference>
<feature type="domain" description="Response regulatory" evidence="5">
    <location>
        <begin position="863"/>
        <end position="1011"/>
    </location>
</feature>
<feature type="compositionally biased region" description="Polar residues" evidence="4">
    <location>
        <begin position="100"/>
        <end position="109"/>
    </location>
</feature>
<dbReference type="AlphaFoldDB" id="A0A0J0XXB1"/>
<dbReference type="PANTHER" id="PTHR45339">
    <property type="entry name" value="HYBRID SIGNAL TRANSDUCTION HISTIDINE KINASE J"/>
    <property type="match status" value="1"/>
</dbReference>
<feature type="compositionally biased region" description="Basic and acidic residues" evidence="4">
    <location>
        <begin position="1065"/>
        <end position="1084"/>
    </location>
</feature>